<dbReference type="GeneID" id="27711662"/>
<evidence type="ECO:0000259" key="2">
    <source>
        <dbReference type="Pfam" id="PF07859"/>
    </source>
</evidence>
<proteinExistence type="predicted"/>
<dbReference type="Pfam" id="PF07859">
    <property type="entry name" value="Abhydrolase_3"/>
    <property type="match status" value="1"/>
</dbReference>
<reference evidence="3 4" key="1">
    <citation type="submission" date="2015-01" db="EMBL/GenBank/DDBJ databases">
        <title>The Genome Sequence of Fonsecaea multimorphosa CBS 102226.</title>
        <authorList>
            <consortium name="The Broad Institute Genomics Platform"/>
            <person name="Cuomo C."/>
            <person name="de Hoog S."/>
            <person name="Gorbushina A."/>
            <person name="Stielow B."/>
            <person name="Teixiera M."/>
            <person name="Abouelleil A."/>
            <person name="Chapman S.B."/>
            <person name="Priest M."/>
            <person name="Young S.K."/>
            <person name="Wortman J."/>
            <person name="Nusbaum C."/>
            <person name="Birren B."/>
        </authorList>
    </citation>
    <scope>NUCLEOTIDE SEQUENCE [LARGE SCALE GENOMIC DNA]</scope>
    <source>
        <strain evidence="3 4">CBS 102226</strain>
    </source>
</reference>
<dbReference type="Gene3D" id="3.40.50.1820">
    <property type="entry name" value="alpha/beta hydrolase"/>
    <property type="match status" value="1"/>
</dbReference>
<gene>
    <name evidence="3" type="ORF">Z520_05916</name>
</gene>
<dbReference type="InterPro" id="IPR050300">
    <property type="entry name" value="GDXG_lipolytic_enzyme"/>
</dbReference>
<dbReference type="InterPro" id="IPR029058">
    <property type="entry name" value="AB_hydrolase_fold"/>
</dbReference>
<accession>A0A0D2H9Q9</accession>
<keyword evidence="4" id="KW-1185">Reference proteome</keyword>
<dbReference type="OrthoDB" id="408631at2759"/>
<organism evidence="3 4">
    <name type="scientific">Fonsecaea multimorphosa CBS 102226</name>
    <dbReference type="NCBI Taxonomy" id="1442371"/>
    <lineage>
        <taxon>Eukaryota</taxon>
        <taxon>Fungi</taxon>
        <taxon>Dikarya</taxon>
        <taxon>Ascomycota</taxon>
        <taxon>Pezizomycotina</taxon>
        <taxon>Eurotiomycetes</taxon>
        <taxon>Chaetothyriomycetidae</taxon>
        <taxon>Chaetothyriales</taxon>
        <taxon>Herpotrichiellaceae</taxon>
        <taxon>Fonsecaea</taxon>
    </lineage>
</organism>
<evidence type="ECO:0000313" key="4">
    <source>
        <dbReference type="Proteomes" id="UP000053411"/>
    </source>
</evidence>
<feature type="domain" description="Alpha/beta hydrolase fold-3" evidence="2">
    <location>
        <begin position="101"/>
        <end position="312"/>
    </location>
</feature>
<protein>
    <recommendedName>
        <fullName evidence="2">Alpha/beta hydrolase fold-3 domain-containing protein</fullName>
    </recommendedName>
</protein>
<dbReference type="GO" id="GO:0016787">
    <property type="term" value="F:hydrolase activity"/>
    <property type="evidence" value="ECO:0007669"/>
    <property type="project" value="UniProtKB-KW"/>
</dbReference>
<keyword evidence="1" id="KW-0378">Hydrolase</keyword>
<dbReference type="InterPro" id="IPR013094">
    <property type="entry name" value="AB_hydrolase_3"/>
</dbReference>
<dbReference type="AlphaFoldDB" id="A0A0D2H9Q9"/>
<dbReference type="RefSeq" id="XP_016632738.1">
    <property type="nucleotide sequence ID" value="XM_016776419.1"/>
</dbReference>
<evidence type="ECO:0000256" key="1">
    <source>
        <dbReference type="ARBA" id="ARBA00022801"/>
    </source>
</evidence>
<evidence type="ECO:0000313" key="3">
    <source>
        <dbReference type="EMBL" id="KIX98615.1"/>
    </source>
</evidence>
<dbReference type="VEuPathDB" id="FungiDB:Z520_05916"/>
<dbReference type="STRING" id="1442371.A0A0D2H9Q9"/>
<name>A0A0D2H9Q9_9EURO</name>
<dbReference type="PANTHER" id="PTHR48081">
    <property type="entry name" value="AB HYDROLASE SUPERFAMILY PROTEIN C4A8.06C"/>
    <property type="match status" value="1"/>
</dbReference>
<dbReference type="EMBL" id="KN848071">
    <property type="protein sequence ID" value="KIX98615.1"/>
    <property type="molecule type" value="Genomic_DNA"/>
</dbReference>
<sequence>MSPTTTKFKYAWLSQIDPVWLPIQQECDARFRIFWDLPPSQYQEAWLSNPLVMPEGTPMDLEVTFKTIPFRDGHEAELKIYKNKEILERMGERGKRAPMMLVAHGGGWMMGDHAVEEGVCRYTAKETGAVVVSVEYRLAPKYRFPQQINDYYDAFIWCKTNASTLGIDPSMIITCGSSAGGNMAAVLPIMARDNHEDGIIGQLLNSPVLCHPKYFPRDKGFEYNSFEQNKYSSILGEENMLRCWDEYYPNTGADVYANPLLVEKVEGLPPALIQISGLDPLRDEEFAYADRLKEAGIPVDIELFPGLPHGFYTFPQLEATTKYFKQSAAWVKKLLASKGWEA</sequence>
<dbReference type="SUPFAM" id="SSF53474">
    <property type="entry name" value="alpha/beta-Hydrolases"/>
    <property type="match status" value="1"/>
</dbReference>
<dbReference type="PANTHER" id="PTHR48081:SF8">
    <property type="entry name" value="ALPHA_BETA HYDROLASE FOLD-3 DOMAIN-CONTAINING PROTEIN-RELATED"/>
    <property type="match status" value="1"/>
</dbReference>
<dbReference type="Proteomes" id="UP000053411">
    <property type="component" value="Unassembled WGS sequence"/>
</dbReference>